<protein>
    <submittedName>
        <fullName evidence="1">Uncharacterized protein</fullName>
    </submittedName>
</protein>
<dbReference type="EMBL" id="ASHM01022974">
    <property type="protein sequence ID" value="PNX71172.1"/>
    <property type="molecule type" value="Genomic_DNA"/>
</dbReference>
<dbReference type="Proteomes" id="UP000236291">
    <property type="component" value="Unassembled WGS sequence"/>
</dbReference>
<dbReference type="EMBL" id="ASHM01030456">
    <property type="protein sequence ID" value="PNX76330.1"/>
    <property type="molecule type" value="Genomic_DNA"/>
</dbReference>
<proteinExistence type="predicted"/>
<evidence type="ECO:0000313" key="4">
    <source>
        <dbReference type="Proteomes" id="UP000236291"/>
    </source>
</evidence>
<reference evidence="1 4" key="2">
    <citation type="journal article" date="2017" name="Front. Plant Sci.">
        <title>Gene Classification and Mining of Molecular Markers Useful in Red Clover (Trifolium pratense) Breeding.</title>
        <authorList>
            <person name="Istvanek J."/>
            <person name="Dluhosova J."/>
            <person name="Dluhos P."/>
            <person name="Patkova L."/>
            <person name="Nedelnik J."/>
            <person name="Repkova J."/>
        </authorList>
    </citation>
    <scope>NUCLEOTIDE SEQUENCE [LARGE SCALE GENOMIC DNA]</scope>
    <source>
        <strain evidence="4">cv. Tatra</strain>
        <tissue evidence="1">Young leaves</tissue>
    </source>
</reference>
<dbReference type="EMBL" id="ASHM01001971">
    <property type="protein sequence ID" value="PNY07590.1"/>
    <property type="molecule type" value="Genomic_DNA"/>
</dbReference>
<organism evidence="1 4">
    <name type="scientific">Trifolium pratense</name>
    <name type="common">Red clover</name>
    <dbReference type="NCBI Taxonomy" id="57577"/>
    <lineage>
        <taxon>Eukaryota</taxon>
        <taxon>Viridiplantae</taxon>
        <taxon>Streptophyta</taxon>
        <taxon>Embryophyta</taxon>
        <taxon>Tracheophyta</taxon>
        <taxon>Spermatophyta</taxon>
        <taxon>Magnoliopsida</taxon>
        <taxon>eudicotyledons</taxon>
        <taxon>Gunneridae</taxon>
        <taxon>Pentapetalae</taxon>
        <taxon>rosids</taxon>
        <taxon>fabids</taxon>
        <taxon>Fabales</taxon>
        <taxon>Fabaceae</taxon>
        <taxon>Papilionoideae</taxon>
        <taxon>50 kb inversion clade</taxon>
        <taxon>NPAAA clade</taxon>
        <taxon>Hologalegina</taxon>
        <taxon>IRL clade</taxon>
        <taxon>Trifolieae</taxon>
        <taxon>Trifolium</taxon>
    </lineage>
</organism>
<evidence type="ECO:0000313" key="3">
    <source>
        <dbReference type="EMBL" id="PNY07590.1"/>
    </source>
</evidence>
<comment type="caution">
    <text evidence="1">The sequence shown here is derived from an EMBL/GenBank/DDBJ whole genome shotgun (WGS) entry which is preliminary data.</text>
</comment>
<evidence type="ECO:0000313" key="2">
    <source>
        <dbReference type="EMBL" id="PNX76330.1"/>
    </source>
</evidence>
<reference evidence="1 4" key="1">
    <citation type="journal article" date="2014" name="Am. J. Bot.">
        <title>Genome assembly and annotation for red clover (Trifolium pratense; Fabaceae).</title>
        <authorList>
            <person name="Istvanek J."/>
            <person name="Jaros M."/>
            <person name="Krenek A."/>
            <person name="Repkova J."/>
        </authorList>
    </citation>
    <scope>NUCLEOTIDE SEQUENCE [LARGE SCALE GENOMIC DNA]</scope>
    <source>
        <strain evidence="4">cv. Tatra</strain>
        <tissue evidence="1">Young leaves</tissue>
    </source>
</reference>
<dbReference type="AlphaFoldDB" id="A0A2K3KY12"/>
<name>A0A2K3KY12_TRIPR</name>
<gene>
    <name evidence="3" type="ORF">L195_g004091</name>
    <name evidence="1" type="ORF">L195_g027043</name>
    <name evidence="2" type="ORF">L195_g032276</name>
</gene>
<sequence length="52" mass="6012">MEEEGRTTAAASRQRHKDSLTTLCPFVAVRRCIYVEVDEKSNEFTNYKQSSK</sequence>
<evidence type="ECO:0000313" key="1">
    <source>
        <dbReference type="EMBL" id="PNX71172.1"/>
    </source>
</evidence>
<accession>A0A2K3KY12</accession>